<feature type="domain" description="DUF6298" evidence="1">
    <location>
        <begin position="466"/>
        <end position="950"/>
    </location>
</feature>
<dbReference type="SUPFAM" id="SSF51126">
    <property type="entry name" value="Pectin lyase-like"/>
    <property type="match status" value="1"/>
</dbReference>
<name>A0A419SB46_9SPHI</name>
<dbReference type="Proteomes" id="UP000283433">
    <property type="component" value="Unassembled WGS sequence"/>
</dbReference>
<dbReference type="InterPro" id="IPR017853">
    <property type="entry name" value="GH"/>
</dbReference>
<reference evidence="2 3" key="1">
    <citation type="submission" date="2016-07" db="EMBL/GenBank/DDBJ databases">
        <title>Genome of Pelobium manganitolerans.</title>
        <authorList>
            <person name="Wu S."/>
            <person name="Wang G."/>
        </authorList>
    </citation>
    <scope>NUCLEOTIDE SEQUENCE [LARGE SCALE GENOMIC DNA]</scope>
    <source>
        <strain evidence="2 3">YS-25</strain>
    </source>
</reference>
<gene>
    <name evidence="2" type="ORF">BCY91_13580</name>
</gene>
<dbReference type="SUPFAM" id="SSF51445">
    <property type="entry name" value="(Trans)glycosidases"/>
    <property type="match status" value="1"/>
</dbReference>
<protein>
    <submittedName>
        <fullName evidence="2">Pectate lyase</fullName>
    </submittedName>
</protein>
<dbReference type="EMBL" id="MBTA01000002">
    <property type="protein sequence ID" value="RKD19649.1"/>
    <property type="molecule type" value="Genomic_DNA"/>
</dbReference>
<comment type="caution">
    <text evidence="2">The sequence shown here is derived from an EMBL/GenBank/DDBJ whole genome shotgun (WGS) entry which is preliminary data.</text>
</comment>
<dbReference type="InterPro" id="IPR011050">
    <property type="entry name" value="Pectin_lyase_fold/virulence"/>
</dbReference>
<keyword evidence="2" id="KW-0456">Lyase</keyword>
<dbReference type="InterPro" id="IPR012334">
    <property type="entry name" value="Pectin_lyas_fold"/>
</dbReference>
<dbReference type="GO" id="GO:0016829">
    <property type="term" value="F:lyase activity"/>
    <property type="evidence" value="ECO:0007669"/>
    <property type="project" value="UniProtKB-KW"/>
</dbReference>
<dbReference type="AlphaFoldDB" id="A0A419SB46"/>
<dbReference type="Pfam" id="PF19815">
    <property type="entry name" value="DUF6298"/>
    <property type="match status" value="1"/>
</dbReference>
<proteinExistence type="predicted"/>
<dbReference type="Gene3D" id="2.160.20.10">
    <property type="entry name" value="Single-stranded right-handed beta-helix, Pectin lyase-like"/>
    <property type="match status" value="2"/>
</dbReference>
<evidence type="ECO:0000313" key="2">
    <source>
        <dbReference type="EMBL" id="RKD19649.1"/>
    </source>
</evidence>
<evidence type="ECO:0000259" key="1">
    <source>
        <dbReference type="Pfam" id="PF19815"/>
    </source>
</evidence>
<keyword evidence="3" id="KW-1185">Reference proteome</keyword>
<dbReference type="InterPro" id="IPR046265">
    <property type="entry name" value="DUF6298"/>
</dbReference>
<sequence>MWILACLLSFQQQAFSQKKKPEPFKPLIFDKGGKLRYVADAQGNRIPDFSYAGYQAGNAEIPNVDIKITVAPKAGDATVRIQQAIDYVAKQPLDKNGFRGAVLLQEGNFEVWGQLKMRVSGVVLRGSGTQKTTITGAGLDRETLIRVYGVDDAKTLVKTAITDAYVPVNAFSFTLAKADAYKVGDRIRLTRPSTAAWLDTMKTWTFGGDVSSLGWKPGEEDVVWDRQITAINGNKITVDAPITVALDQQFGGAYIQKYEWKGRIENIGIENLSLVSTYDKSNPKDENHRWMAITLENCENAWVRQVTFKHFAGSAVNILATGRCITVEDCKSLAPVSEIGGQRRYTFLTSGQQTLFQRLYSEYGYHDFAVGYLAAGPNAFVQCKAYLPFSYSGAIDTWASGALFDVMNIDGNALSYANIGQDARGAGWTAANSVFWQCSASRVYNFKPPTAQNWAFGTWSEFQGDGFWDFSNEHINPRSLYYAQLAERLNKNVDARAQIFNKFSEATSSPTVEQARQMTLAAAQPLPLLEDFIDSAAVRNPIPTNGNKMTSLDAIKMTPTLAKAKKAYLLVQNGWLTRNGLVLTGGRQSVPWWTGGIHGTDIIKAKPAITRYVPGRVGKGLTDDLEEMTDNMLKEGKLITEQNYGLWYDRRRDDHERIRRMSGEVWPPFYELPFARSGEGTAWDGLSKYDLTKYNPWYWDRLKQYANLADEKGLVLIHQNYFQHNIIEAGAHYADFPWRTANNINNTGFAEPVPYAGDKRIFLADQFYDETNPQRRPLHQAYIEQCLNNFVGNSSVIQFIGEEFTGPTHFTKFWVQTIKDWESKTGNKALIGLSTTKDVQDAILEDPSLAPTIDIIDIRYWHYQADGSAYAPLGGQSLAPRQQARQFKPKKTSFEQVYKAVREYRDKYPDKAVMYSGDNYPSFTWAAFIAGGSFTDIKAEPAFLHAAATMRPTTIKQSPYALANDKGEYIIYADADADFGALNLAKSAIATWISPSSGKTIVTQKINQIKKPANGAAVLWIHKK</sequence>
<organism evidence="2 3">
    <name type="scientific">Pelobium manganitolerans</name>
    <dbReference type="NCBI Taxonomy" id="1842495"/>
    <lineage>
        <taxon>Bacteria</taxon>
        <taxon>Pseudomonadati</taxon>
        <taxon>Bacteroidota</taxon>
        <taxon>Sphingobacteriia</taxon>
        <taxon>Sphingobacteriales</taxon>
        <taxon>Sphingobacteriaceae</taxon>
        <taxon>Pelobium</taxon>
    </lineage>
</organism>
<accession>A0A419SB46</accession>
<evidence type="ECO:0000313" key="3">
    <source>
        <dbReference type="Proteomes" id="UP000283433"/>
    </source>
</evidence>